<dbReference type="EMBL" id="LJAM02000082">
    <property type="protein sequence ID" value="RAP71925.1"/>
    <property type="molecule type" value="Genomic_DNA"/>
</dbReference>
<comment type="caution">
    <text evidence="1">The sequence shown here is derived from an EMBL/GenBank/DDBJ whole genome shotgun (WGS) entry which is preliminary data.</text>
</comment>
<protein>
    <submittedName>
        <fullName evidence="1">Uncharacterized protein</fullName>
    </submittedName>
</protein>
<sequence length="57" mass="6119">MPPSANSTRSSSFSVINSKSFVFPKSASACAFDSSFGERYLSDACIITCAVRFGRDN</sequence>
<evidence type="ECO:0000313" key="1">
    <source>
        <dbReference type="EMBL" id="RAP71925.1"/>
    </source>
</evidence>
<proteinExistence type="predicted"/>
<accession>A0A328TSV9</accession>
<dbReference type="Proteomes" id="UP000244334">
    <property type="component" value="Unassembled WGS sequence"/>
</dbReference>
<evidence type="ECO:0000313" key="2">
    <source>
        <dbReference type="Proteomes" id="UP000244334"/>
    </source>
</evidence>
<gene>
    <name evidence="1" type="ORF">ACZ87_01251</name>
</gene>
<reference evidence="1" key="1">
    <citation type="submission" date="2018-04" db="EMBL/GenBank/DDBJ databases">
        <title>Genomes of the Obligate Erwinia dacicola and Facultative Enterobacter sp. OLF Endosymbionts of the Olive Fruit fly, Bactrocera oleae.</title>
        <authorList>
            <person name="Estes A.M."/>
            <person name="Hearn D.J."/>
            <person name="Agarwal S."/>
            <person name="Pierson E.A."/>
            <person name="Dunning-Hotopp J.C."/>
        </authorList>
    </citation>
    <scope>NUCLEOTIDE SEQUENCE [LARGE SCALE GENOMIC DNA]</scope>
    <source>
        <strain evidence="1">Oroville</strain>
    </source>
</reference>
<name>A0A328TSV9_9GAMM</name>
<keyword evidence="2" id="KW-1185">Reference proteome</keyword>
<organism evidence="1 2">
    <name type="scientific">Candidatus Erwinia dacicola</name>
    <dbReference type="NCBI Taxonomy" id="252393"/>
    <lineage>
        <taxon>Bacteria</taxon>
        <taxon>Pseudomonadati</taxon>
        <taxon>Pseudomonadota</taxon>
        <taxon>Gammaproteobacteria</taxon>
        <taxon>Enterobacterales</taxon>
        <taxon>Erwiniaceae</taxon>
        <taxon>Erwinia</taxon>
    </lineage>
</organism>
<dbReference type="AlphaFoldDB" id="A0A328TSV9"/>